<evidence type="ECO:0000313" key="2">
    <source>
        <dbReference type="Proteomes" id="UP000676649"/>
    </source>
</evidence>
<evidence type="ECO:0000313" key="1">
    <source>
        <dbReference type="EMBL" id="QWF69808.1"/>
    </source>
</evidence>
<name>A0A975MKX8_9GAMM</name>
<dbReference type="Pfam" id="PF19456">
    <property type="entry name" value="MobI"/>
    <property type="match status" value="1"/>
</dbReference>
<dbReference type="AlphaFoldDB" id="A0A975MKX8"/>
<dbReference type="InterPro" id="IPR045809">
    <property type="entry name" value="MobI"/>
</dbReference>
<proteinExistence type="predicted"/>
<gene>
    <name evidence="1" type="ORF">KEF85_10550</name>
</gene>
<dbReference type="EMBL" id="CP073754">
    <property type="protein sequence ID" value="QWF69808.1"/>
    <property type="molecule type" value="Genomic_DNA"/>
</dbReference>
<dbReference type="Proteomes" id="UP000676649">
    <property type="component" value="Chromosome"/>
</dbReference>
<keyword evidence="2" id="KW-1185">Reference proteome</keyword>
<sequence>MFENDRNDLDSQLTEADLLQWIEVETHKQYNVARMLVDDYWRMFKRGQKENRRFKQGRIGVRIRTREKSLSFSIEWFRISSIMINGKNKTIAEYVRKGAGFSYPLGRFLQNEP</sequence>
<accession>A0A975MKX8</accession>
<organism evidence="1 2">
    <name type="scientific">Methylomonas paludis</name>
    <dbReference type="NCBI Taxonomy" id="1173101"/>
    <lineage>
        <taxon>Bacteria</taxon>
        <taxon>Pseudomonadati</taxon>
        <taxon>Pseudomonadota</taxon>
        <taxon>Gammaproteobacteria</taxon>
        <taxon>Methylococcales</taxon>
        <taxon>Methylococcaceae</taxon>
        <taxon>Methylomonas</taxon>
    </lineage>
</organism>
<reference evidence="1" key="1">
    <citation type="submission" date="2021-04" db="EMBL/GenBank/DDBJ databases">
        <title>Draft genome sequence data of methanotrophic Methylovulum sp. strain S1L and Methylomonas sp. strain S2AM isolated from boreal lake water columns.</title>
        <authorList>
            <person name="Rissanen A.J."/>
            <person name="Mangayil R."/>
            <person name="Svenning M.M."/>
            <person name="Khanongnuch R."/>
        </authorList>
    </citation>
    <scope>NUCLEOTIDE SEQUENCE</scope>
    <source>
        <strain evidence="1">S2AM</strain>
    </source>
</reference>
<dbReference type="RefSeq" id="WP_215580314.1">
    <property type="nucleotide sequence ID" value="NZ_CP073754.1"/>
</dbReference>
<protein>
    <submittedName>
        <fullName evidence="1">Uncharacterized protein</fullName>
    </submittedName>
</protein>
<dbReference type="KEGG" id="mpad:KEF85_10550"/>